<protein>
    <submittedName>
        <fullName evidence="2">Uncharacterized protein</fullName>
    </submittedName>
</protein>
<dbReference type="Proteomes" id="UP000663879">
    <property type="component" value="Unassembled WGS sequence"/>
</dbReference>
<reference evidence="2" key="1">
    <citation type="submission" date="2021-02" db="EMBL/GenBank/DDBJ databases">
        <authorList>
            <person name="Nowell W R."/>
        </authorList>
    </citation>
    <scope>NUCLEOTIDE SEQUENCE</scope>
    <source>
        <strain evidence="2">Ploen Becks lab</strain>
    </source>
</reference>
<sequence length="68" mass="7112">QTKIPSDAGKSKTSPGSVRLNQPASKSSQNLNLSKTEPINLAKSIPMNSTCPNSDQTKIPSDAGKSKT</sequence>
<feature type="non-terminal residue" evidence="2">
    <location>
        <position position="68"/>
    </location>
</feature>
<dbReference type="AlphaFoldDB" id="A0A814TLM8"/>
<evidence type="ECO:0000313" key="2">
    <source>
        <dbReference type="EMBL" id="CAF1162520.1"/>
    </source>
</evidence>
<evidence type="ECO:0000313" key="3">
    <source>
        <dbReference type="Proteomes" id="UP000663879"/>
    </source>
</evidence>
<feature type="non-terminal residue" evidence="2">
    <location>
        <position position="1"/>
    </location>
</feature>
<organism evidence="2 3">
    <name type="scientific">Brachionus calyciflorus</name>
    <dbReference type="NCBI Taxonomy" id="104777"/>
    <lineage>
        <taxon>Eukaryota</taxon>
        <taxon>Metazoa</taxon>
        <taxon>Spiralia</taxon>
        <taxon>Gnathifera</taxon>
        <taxon>Rotifera</taxon>
        <taxon>Eurotatoria</taxon>
        <taxon>Monogononta</taxon>
        <taxon>Pseudotrocha</taxon>
        <taxon>Ploima</taxon>
        <taxon>Brachionidae</taxon>
        <taxon>Brachionus</taxon>
    </lineage>
</organism>
<dbReference type="EMBL" id="CAJNOC010014848">
    <property type="protein sequence ID" value="CAF1162520.1"/>
    <property type="molecule type" value="Genomic_DNA"/>
</dbReference>
<feature type="compositionally biased region" description="Polar residues" evidence="1">
    <location>
        <begin position="11"/>
        <end position="37"/>
    </location>
</feature>
<comment type="caution">
    <text evidence="2">The sequence shown here is derived from an EMBL/GenBank/DDBJ whole genome shotgun (WGS) entry which is preliminary data.</text>
</comment>
<name>A0A814TLM8_9BILA</name>
<evidence type="ECO:0000256" key="1">
    <source>
        <dbReference type="SAM" id="MobiDB-lite"/>
    </source>
</evidence>
<feature type="compositionally biased region" description="Polar residues" evidence="1">
    <location>
        <begin position="46"/>
        <end position="59"/>
    </location>
</feature>
<gene>
    <name evidence="2" type="ORF">OXX778_LOCUS23622</name>
</gene>
<keyword evidence="3" id="KW-1185">Reference proteome</keyword>
<accession>A0A814TLM8</accession>
<feature type="region of interest" description="Disordered" evidence="1">
    <location>
        <begin position="1"/>
        <end position="68"/>
    </location>
</feature>
<proteinExistence type="predicted"/>